<dbReference type="OrthoDB" id="100846at2157"/>
<gene>
    <name evidence="2" type="ORF">SAMN04515672_0722</name>
</gene>
<dbReference type="Gene3D" id="3.40.720.10">
    <property type="entry name" value="Alkaline Phosphatase, subunit A"/>
    <property type="match status" value="1"/>
</dbReference>
<evidence type="ECO:0000313" key="2">
    <source>
        <dbReference type="EMBL" id="SDJ48368.1"/>
    </source>
</evidence>
<dbReference type="AlphaFoldDB" id="A0A1G8U3L4"/>
<name>A0A1G8U3L4_9EURY</name>
<protein>
    <recommendedName>
        <fullName evidence="4">Sulfatase</fullName>
    </recommendedName>
</protein>
<accession>A0A1G8U3L4</accession>
<proteinExistence type="predicted"/>
<feature type="compositionally biased region" description="Basic and acidic residues" evidence="1">
    <location>
        <begin position="355"/>
        <end position="369"/>
    </location>
</feature>
<sequence length="375" mass="43526">MNSGYYRDIFTKAAKDPIAAVNFAKRVLKNGYYDRKYERYRRREGISLQYDTVHELVNNEEFVLVILDSCRYDYFRDEYPAYLSGDLSQVWSAGNRTPKWTPNLWTESYDLTYLSTMSYPTTKAAYRKKRITFDPYETFENVIRIDGHDDPLLSNTPPEIVTDIALQYFASVDPDPIRAVLHYSLPHRPYVGATKILPWRVDVASALSVFEEHRSDDDVPSEELSNRETVFGEELLEYDVTEAEFEEMDAERYEVRQRIDDGHLSDDELRVAYRDNLRAVLAEVTRLVGYLDCPVVISADHGEHLGEHSDELPRYNHPNRTHPVLREVPWFEVGPESKGNEALSSLEKLPELVPDENREPTAEAVDKRLRALGYR</sequence>
<feature type="region of interest" description="Disordered" evidence="1">
    <location>
        <begin position="351"/>
        <end position="375"/>
    </location>
</feature>
<evidence type="ECO:0000256" key="1">
    <source>
        <dbReference type="SAM" id="MobiDB-lite"/>
    </source>
</evidence>
<reference evidence="3" key="1">
    <citation type="submission" date="2016-10" db="EMBL/GenBank/DDBJ databases">
        <authorList>
            <person name="Varghese N."/>
            <person name="Submissions S."/>
        </authorList>
    </citation>
    <scope>NUCLEOTIDE SEQUENCE [LARGE SCALE GENOMIC DNA]</scope>
    <source>
        <strain evidence="3">B4,CECT 8067,JCM 17497</strain>
    </source>
</reference>
<organism evidence="2 3">
    <name type="scientific">Natronorubrum texcoconense</name>
    <dbReference type="NCBI Taxonomy" id="1095776"/>
    <lineage>
        <taxon>Archaea</taxon>
        <taxon>Methanobacteriati</taxon>
        <taxon>Methanobacteriota</taxon>
        <taxon>Stenosarchaea group</taxon>
        <taxon>Halobacteria</taxon>
        <taxon>Halobacteriales</taxon>
        <taxon>Natrialbaceae</taxon>
        <taxon>Natronorubrum</taxon>
    </lineage>
</organism>
<dbReference type="RefSeq" id="WP_139171257.1">
    <property type="nucleotide sequence ID" value="NZ_FNFE01000001.1"/>
</dbReference>
<keyword evidence="3" id="KW-1185">Reference proteome</keyword>
<evidence type="ECO:0008006" key="4">
    <source>
        <dbReference type="Google" id="ProtNLM"/>
    </source>
</evidence>
<dbReference type="Proteomes" id="UP000198882">
    <property type="component" value="Unassembled WGS sequence"/>
</dbReference>
<dbReference type="EMBL" id="FNFE01000001">
    <property type="protein sequence ID" value="SDJ48368.1"/>
    <property type="molecule type" value="Genomic_DNA"/>
</dbReference>
<evidence type="ECO:0000313" key="3">
    <source>
        <dbReference type="Proteomes" id="UP000198882"/>
    </source>
</evidence>
<dbReference type="InterPro" id="IPR017850">
    <property type="entry name" value="Alkaline_phosphatase_core_sf"/>
</dbReference>
<dbReference type="SUPFAM" id="SSF53649">
    <property type="entry name" value="Alkaline phosphatase-like"/>
    <property type="match status" value="1"/>
</dbReference>